<dbReference type="Proteomes" id="UP000030392">
    <property type="component" value="Unassembled WGS sequence"/>
</dbReference>
<dbReference type="EMBL" id="JNAX01000017">
    <property type="protein sequence ID" value="KGG18767.1"/>
    <property type="molecule type" value="Genomic_DNA"/>
</dbReference>
<dbReference type="AlphaFoldDB" id="A0A0A2BZS4"/>
<name>A0A0A2BZS4_PROMR</name>
<reference evidence="2" key="1">
    <citation type="journal article" date="2014" name="Sci. Data">
        <title>Genomes of diverse isolates of the marine cyanobacterium Prochlorococcus.</title>
        <authorList>
            <person name="Biller S."/>
            <person name="Berube P."/>
            <person name="Thompson J."/>
            <person name="Kelly L."/>
            <person name="Roggensack S."/>
            <person name="Awad L."/>
            <person name="Roache-Johnson K."/>
            <person name="Ding H."/>
            <person name="Giovannoni S.J."/>
            <person name="Moore L.R."/>
            <person name="Chisholm S.W."/>
        </authorList>
    </citation>
    <scope>NUCLEOTIDE SEQUENCE [LARGE SCALE GENOMIC DNA]</scope>
    <source>
        <strain evidence="2">PAC1</strain>
    </source>
</reference>
<organism evidence="1 2">
    <name type="scientific">Prochlorococcus marinus str. PAC1</name>
    <dbReference type="NCBI Taxonomy" id="59924"/>
    <lineage>
        <taxon>Bacteria</taxon>
        <taxon>Bacillati</taxon>
        <taxon>Cyanobacteriota</taxon>
        <taxon>Cyanophyceae</taxon>
        <taxon>Synechococcales</taxon>
        <taxon>Prochlorococcaceae</taxon>
        <taxon>Prochlorococcus</taxon>
    </lineage>
</organism>
<proteinExistence type="predicted"/>
<sequence length="131" mass="15227">MKIIKKDSFIVILIGFLVIFFLQTPILQALEFDLTAAQNTVGKRFASKFCEAKEKGFSTESSSEFALNNTYLKFVAFPDDERFIEELWEFTIGIIRKDCGQYMTDDEKTILRDFFKEEGEIASNRDLYLPH</sequence>
<accession>A0A0A2BZS4</accession>
<gene>
    <name evidence="1" type="ORF">EV03_2300</name>
</gene>
<evidence type="ECO:0000313" key="2">
    <source>
        <dbReference type="Proteomes" id="UP000030392"/>
    </source>
</evidence>
<comment type="caution">
    <text evidence="1">The sequence shown here is derived from an EMBL/GenBank/DDBJ whole genome shotgun (WGS) entry which is preliminary data.</text>
</comment>
<dbReference type="RefSeq" id="WP_036907969.1">
    <property type="nucleotide sequence ID" value="NZ_CP138967.1"/>
</dbReference>
<evidence type="ECO:0000313" key="1">
    <source>
        <dbReference type="EMBL" id="KGG18767.1"/>
    </source>
</evidence>
<protein>
    <submittedName>
        <fullName evidence="1">Uncharacterized protein</fullName>
    </submittedName>
</protein>